<dbReference type="Gene3D" id="3.30.390.10">
    <property type="entry name" value="Enolase-like, N-terminal domain"/>
    <property type="match status" value="1"/>
</dbReference>
<dbReference type="InterPro" id="IPR036849">
    <property type="entry name" value="Enolase-like_C_sf"/>
</dbReference>
<feature type="binding site" evidence="6">
    <location>
        <position position="178"/>
    </location>
    <ligand>
        <name>Mg(2+)</name>
        <dbReference type="ChEBI" id="CHEBI:18420"/>
    </ligand>
</feature>
<dbReference type="SUPFAM" id="SSF54826">
    <property type="entry name" value="Enolase N-terminal domain-like"/>
    <property type="match status" value="1"/>
</dbReference>
<keyword evidence="2 6" id="KW-0479">Metal-binding</keyword>
<sequence length="338" mass="37074">MKLRLHPYELQLSQPFTTSHGSRSSQKTLLVELADGEHSGWGEAAATSYYGIQQDGMMEALGEIRHLIEDSGNLTPDALWERCAPFLKANTFALCALDVAMHDLWARKLGQPLWEHWGLSLHRLPLTNYTIGMDTVAGMRQKMLDQPWPIYKIKLGTPDDIKIVQELRRHTQALFRVDANGGWTVSEALANARALQGLGVEFIEQPLPAGDAEGMKLLFAQSPLPLIADESCQREGDVALCQGHFHGINIKLTKCGGLTPALRMIGRARQLGLQVMVGCMTESTVGISAIAQLLPLVDYADLDGALLLKEDIAEGVSIREGKVYFPSRTGTGVHLLEA</sequence>
<evidence type="ECO:0000256" key="3">
    <source>
        <dbReference type="ARBA" id="ARBA00022842"/>
    </source>
</evidence>
<feature type="domain" description="Mandelate racemase/muconate lactonizing enzyme C-terminal" evidence="8">
    <location>
        <begin position="133"/>
        <end position="225"/>
    </location>
</feature>
<organism evidence="9 10">
    <name type="scientific">Cesiribacter andamanensis AMV16</name>
    <dbReference type="NCBI Taxonomy" id="1279009"/>
    <lineage>
        <taxon>Bacteria</taxon>
        <taxon>Pseudomonadati</taxon>
        <taxon>Bacteroidota</taxon>
        <taxon>Cytophagia</taxon>
        <taxon>Cytophagales</taxon>
        <taxon>Cesiribacteraceae</taxon>
        <taxon>Cesiribacter</taxon>
    </lineage>
</organism>
<dbReference type="SUPFAM" id="SSF51604">
    <property type="entry name" value="Enolase C-terminal domain-like"/>
    <property type="match status" value="1"/>
</dbReference>
<evidence type="ECO:0000256" key="7">
    <source>
        <dbReference type="RuleBase" id="RU366006"/>
    </source>
</evidence>
<accession>M7N9X6</accession>
<dbReference type="InterPro" id="IPR018110">
    <property type="entry name" value="Mandel_Rmase/mucon_lact_enz_CS"/>
</dbReference>
<dbReference type="GO" id="GO:0000287">
    <property type="term" value="F:magnesium ion binding"/>
    <property type="evidence" value="ECO:0007669"/>
    <property type="project" value="UniProtKB-ARBA"/>
</dbReference>
<evidence type="ECO:0000313" key="9">
    <source>
        <dbReference type="EMBL" id="EMR04011.1"/>
    </source>
</evidence>
<dbReference type="PATRIC" id="fig|1279009.4.peg.894"/>
<name>M7N9X6_9BACT</name>
<dbReference type="InterPro" id="IPR013342">
    <property type="entry name" value="Mandelate_racemase_C"/>
</dbReference>
<evidence type="ECO:0000256" key="1">
    <source>
        <dbReference type="ARBA" id="ARBA00008031"/>
    </source>
</evidence>
<dbReference type="OrthoDB" id="9775391at2"/>
<reference evidence="9 10" key="1">
    <citation type="journal article" date="2013" name="Genome Announc.">
        <title>Draft Genome Sequence of Cesiribacter andamanensis Strain AMV16T, Isolated from a Soil Sample from a Mud Volcano in the Andaman Islands, India.</title>
        <authorList>
            <person name="Shivaji S."/>
            <person name="Ara S."/>
            <person name="Begum Z."/>
            <person name="Srinivas T.N."/>
            <person name="Singh A."/>
            <person name="Kumar Pinnaka A."/>
        </authorList>
    </citation>
    <scope>NUCLEOTIDE SEQUENCE [LARGE SCALE GENOMIC DNA]</scope>
    <source>
        <strain evidence="9 10">AMV16</strain>
    </source>
</reference>
<dbReference type="SFLD" id="SFLDG00180">
    <property type="entry name" value="muconate_cycloisomerase"/>
    <property type="match status" value="1"/>
</dbReference>
<protein>
    <recommendedName>
        <fullName evidence="7">Dipeptide epimerase</fullName>
        <ecNumber evidence="7">5.1.1.-</ecNumber>
    </recommendedName>
</protein>
<comment type="cofactor">
    <cofactor evidence="6 7">
        <name>Mg(2+)</name>
        <dbReference type="ChEBI" id="CHEBI:18420"/>
    </cofactor>
    <text evidence="6 7">Binds 1 Mg(2+) ion per subunit.</text>
</comment>
<feature type="active site" description="Proton acceptor; specific for (S)-substrate epimerization" evidence="5">
    <location>
        <position position="251"/>
    </location>
</feature>
<evidence type="ECO:0000259" key="8">
    <source>
        <dbReference type="SMART" id="SM00922"/>
    </source>
</evidence>
<feature type="binding site" evidence="6">
    <location>
        <position position="204"/>
    </location>
    <ligand>
        <name>Mg(2+)</name>
        <dbReference type="ChEBI" id="CHEBI:18420"/>
    </ligand>
</feature>
<evidence type="ECO:0000256" key="6">
    <source>
        <dbReference type="PIRSR" id="PIRSR634603-3"/>
    </source>
</evidence>
<dbReference type="InterPro" id="IPR029065">
    <property type="entry name" value="Enolase_C-like"/>
</dbReference>
<dbReference type="PANTHER" id="PTHR48080:SF3">
    <property type="entry name" value="ENOLASE SUPERFAMILY MEMBER DDB_G0284701"/>
    <property type="match status" value="1"/>
</dbReference>
<dbReference type="STRING" id="1279009.ADICEAN_00882"/>
<keyword evidence="10" id="KW-1185">Reference proteome</keyword>
<dbReference type="SMART" id="SM00922">
    <property type="entry name" value="MR_MLE"/>
    <property type="match status" value="1"/>
</dbReference>
<dbReference type="InterPro" id="IPR013341">
    <property type="entry name" value="Mandelate_racemase_N_dom"/>
</dbReference>
<dbReference type="CDD" id="cd03319">
    <property type="entry name" value="L-Ala-DL-Glu_epimerase"/>
    <property type="match status" value="1"/>
</dbReference>
<evidence type="ECO:0000313" key="10">
    <source>
        <dbReference type="Proteomes" id="UP000011910"/>
    </source>
</evidence>
<evidence type="ECO:0000256" key="2">
    <source>
        <dbReference type="ARBA" id="ARBA00022723"/>
    </source>
</evidence>
<keyword evidence="3 6" id="KW-0460">Magnesium</keyword>
<dbReference type="GO" id="GO:0016855">
    <property type="term" value="F:racemase and epimerase activity, acting on amino acids and derivatives"/>
    <property type="evidence" value="ECO:0007669"/>
    <property type="project" value="UniProtKB-UniRule"/>
</dbReference>
<dbReference type="AlphaFoldDB" id="M7N9X6"/>
<dbReference type="EMBL" id="AODQ01000013">
    <property type="protein sequence ID" value="EMR04011.1"/>
    <property type="molecule type" value="Genomic_DNA"/>
</dbReference>
<keyword evidence="4 7" id="KW-0413">Isomerase</keyword>
<dbReference type="EC" id="5.1.1.-" evidence="7"/>
<dbReference type="InterPro" id="IPR034603">
    <property type="entry name" value="Dipeptide_epimerase"/>
</dbReference>
<dbReference type="InterPro" id="IPR034593">
    <property type="entry name" value="DgoD-like"/>
</dbReference>
<feature type="binding site" evidence="6">
    <location>
        <position position="229"/>
    </location>
    <ligand>
        <name>Mg(2+)</name>
        <dbReference type="ChEBI" id="CHEBI:18420"/>
    </ligand>
</feature>
<dbReference type="SFLD" id="SFLDF00009">
    <property type="entry name" value="o-succinylbenzoate_synthase"/>
    <property type="match status" value="1"/>
</dbReference>
<dbReference type="Gene3D" id="3.20.20.120">
    <property type="entry name" value="Enolase-like C-terminal domain"/>
    <property type="match status" value="1"/>
</dbReference>
<dbReference type="eggNOG" id="COG4948">
    <property type="taxonomic scope" value="Bacteria"/>
</dbReference>
<comment type="caution">
    <text evidence="9">The sequence shown here is derived from an EMBL/GenBank/DDBJ whole genome shotgun (WGS) entry which is preliminary data.</text>
</comment>
<dbReference type="PROSITE" id="PS00909">
    <property type="entry name" value="MR_MLE_2"/>
    <property type="match status" value="1"/>
</dbReference>
<dbReference type="Pfam" id="PF02746">
    <property type="entry name" value="MR_MLE_N"/>
    <property type="match status" value="1"/>
</dbReference>
<dbReference type="Pfam" id="PF13378">
    <property type="entry name" value="MR_MLE_C"/>
    <property type="match status" value="1"/>
</dbReference>
<gene>
    <name evidence="9" type="primary">ykfB</name>
    <name evidence="9" type="ORF">ADICEAN_00882</name>
</gene>
<dbReference type="RefSeq" id="WP_009194284.1">
    <property type="nucleotide sequence ID" value="NZ_AODQ01000013.1"/>
</dbReference>
<dbReference type="InterPro" id="IPR029017">
    <property type="entry name" value="Enolase-like_N"/>
</dbReference>
<evidence type="ECO:0000256" key="4">
    <source>
        <dbReference type="ARBA" id="ARBA00023235"/>
    </source>
</evidence>
<dbReference type="PANTHER" id="PTHR48080">
    <property type="entry name" value="D-GALACTONATE DEHYDRATASE-RELATED"/>
    <property type="match status" value="1"/>
</dbReference>
<dbReference type="SFLD" id="SFLDS00001">
    <property type="entry name" value="Enolase"/>
    <property type="match status" value="1"/>
</dbReference>
<dbReference type="Proteomes" id="UP000011910">
    <property type="component" value="Unassembled WGS sequence"/>
</dbReference>
<feature type="active site" description="Proton acceptor; specific for (R)-substrate epimerization" evidence="5">
    <location>
        <position position="154"/>
    </location>
</feature>
<evidence type="ECO:0000256" key="5">
    <source>
        <dbReference type="PIRSR" id="PIRSR634603-1"/>
    </source>
</evidence>
<dbReference type="GO" id="GO:0009063">
    <property type="term" value="P:amino acid catabolic process"/>
    <property type="evidence" value="ECO:0007669"/>
    <property type="project" value="InterPro"/>
</dbReference>
<proteinExistence type="inferred from homology"/>
<comment type="similarity">
    <text evidence="1 7">Belongs to the mandelate racemase/muconate lactonizing enzyme family.</text>
</comment>